<dbReference type="FunFam" id="1.10.10.60:FF:000102">
    <property type="entry name" value="Aristaless related homeobox"/>
    <property type="match status" value="1"/>
</dbReference>
<dbReference type="GO" id="GO:0000981">
    <property type="term" value="F:DNA-binding transcription factor activity, RNA polymerase II-specific"/>
    <property type="evidence" value="ECO:0007669"/>
    <property type="project" value="InterPro"/>
</dbReference>
<dbReference type="InterPro" id="IPR003654">
    <property type="entry name" value="OAR_dom"/>
</dbReference>
<keyword evidence="5 6" id="KW-0539">Nucleus</keyword>
<feature type="domain" description="OAR" evidence="10">
    <location>
        <begin position="558"/>
        <end position="571"/>
    </location>
</feature>
<evidence type="ECO:0000256" key="5">
    <source>
        <dbReference type="ARBA" id="ARBA00023242"/>
    </source>
</evidence>
<feature type="compositionally biased region" description="Pro residues" evidence="8">
    <location>
        <begin position="176"/>
        <end position="185"/>
    </location>
</feature>
<dbReference type="InterPro" id="IPR017970">
    <property type="entry name" value="Homeobox_CS"/>
</dbReference>
<dbReference type="PANTHER" id="PTHR24329">
    <property type="entry name" value="HOMEOBOX PROTEIN ARISTALESS"/>
    <property type="match status" value="1"/>
</dbReference>
<evidence type="ECO:0000256" key="3">
    <source>
        <dbReference type="ARBA" id="ARBA00023125"/>
    </source>
</evidence>
<feature type="domain" description="Homeobox" evidence="9">
    <location>
        <begin position="330"/>
        <end position="390"/>
    </location>
</feature>
<feature type="compositionally biased region" description="Polar residues" evidence="8">
    <location>
        <begin position="191"/>
        <end position="203"/>
    </location>
</feature>
<feature type="region of interest" description="Disordered" evidence="8">
    <location>
        <begin position="75"/>
        <end position="94"/>
    </location>
</feature>
<feature type="DNA-binding region" description="Homeobox" evidence="6">
    <location>
        <begin position="332"/>
        <end position="391"/>
    </location>
</feature>
<evidence type="ECO:0000256" key="2">
    <source>
        <dbReference type="ARBA" id="ARBA00022473"/>
    </source>
</evidence>
<dbReference type="InterPro" id="IPR050649">
    <property type="entry name" value="Paired_Homeobox_TFs"/>
</dbReference>
<organism evidence="11 12">
    <name type="scientific">Elysia chlorotica</name>
    <name type="common">Eastern emerald elysia</name>
    <name type="synonym">Sea slug</name>
    <dbReference type="NCBI Taxonomy" id="188477"/>
    <lineage>
        <taxon>Eukaryota</taxon>
        <taxon>Metazoa</taxon>
        <taxon>Spiralia</taxon>
        <taxon>Lophotrochozoa</taxon>
        <taxon>Mollusca</taxon>
        <taxon>Gastropoda</taxon>
        <taxon>Heterobranchia</taxon>
        <taxon>Euthyneura</taxon>
        <taxon>Panpulmonata</taxon>
        <taxon>Sacoglossa</taxon>
        <taxon>Placobranchoidea</taxon>
        <taxon>Plakobranchidae</taxon>
        <taxon>Elysia</taxon>
    </lineage>
</organism>
<feature type="compositionally biased region" description="Low complexity" evidence="8">
    <location>
        <begin position="16"/>
        <end position="31"/>
    </location>
</feature>
<feature type="compositionally biased region" description="Low complexity" evidence="8">
    <location>
        <begin position="536"/>
        <end position="562"/>
    </location>
</feature>
<dbReference type="PROSITE" id="PS00027">
    <property type="entry name" value="HOMEOBOX_1"/>
    <property type="match status" value="1"/>
</dbReference>
<feature type="compositionally biased region" description="Basic and acidic residues" evidence="8">
    <location>
        <begin position="563"/>
        <end position="572"/>
    </location>
</feature>
<evidence type="ECO:0008006" key="13">
    <source>
        <dbReference type="Google" id="ProtNLM"/>
    </source>
</evidence>
<dbReference type="GO" id="GO:0005634">
    <property type="term" value="C:nucleus"/>
    <property type="evidence" value="ECO:0007669"/>
    <property type="project" value="UniProtKB-SubCell"/>
</dbReference>
<sequence>MEAAYGSSRKDSNCASETPPASSSPSLSCGSDILAPSPPDVGLGLPTESQQKLTRKGRNNADSYPLSKSPCHGTPCAIESLSPASPPPCRTVNVSTACVSPAAPPAARRSRMSSYSIASILGEPSREDPGSAPLSLSLEGLQTSPESGVPSPPSSREDHHERALSEDTHHQSPGSPNSPPRPQPLSPANSISRGNNSATSSQPHLDHYLQQHFYHQQQQQQHDLSHVFPTPPHHLNKYKYYQHHHHHQNLKEDSDDLTGQGRRPRMSSLTPPPISHSGGLPADSGYKKESSPVPQNDVDEANVLRNCDGSPNEFADNDNNDDDDNCGKPRKIRRSRTTFTTFQLHRLERAFEKTQYPDVFTREELAMTLDLSEARVQVWFQNRRAKWRKREKALGRDSPTFISGSGEPPSALSEMMNLGRPFGMGPAPSQHHPGLESFWGARFSNLTGIHPMMALSHPGLTAAQAAAAYNVRSPFGGMLPSYVLAAANGLSSPPGGMGMLPHVGSLPAAMSPRLAAPSVLYDSDLRSRGASGGDVGAASGTDGRVSSSLSSTSSQSVASVESLRAKAKEHSAELGVQQFHERSLAV</sequence>
<dbReference type="AlphaFoldDB" id="A0A433TWS2"/>
<feature type="compositionally biased region" description="Low complexity" evidence="8">
    <location>
        <begin position="210"/>
        <end position="222"/>
    </location>
</feature>
<evidence type="ECO:0000313" key="12">
    <source>
        <dbReference type="Proteomes" id="UP000271974"/>
    </source>
</evidence>
<evidence type="ECO:0000256" key="6">
    <source>
        <dbReference type="PROSITE-ProRule" id="PRU00108"/>
    </source>
</evidence>
<name>A0A433TWS2_ELYCH</name>
<evidence type="ECO:0000256" key="4">
    <source>
        <dbReference type="ARBA" id="ARBA00023155"/>
    </source>
</evidence>
<feature type="region of interest" description="Disordered" evidence="8">
    <location>
        <begin position="118"/>
        <end position="331"/>
    </location>
</feature>
<dbReference type="PROSITE" id="PS50071">
    <property type="entry name" value="HOMEOBOX_2"/>
    <property type="match status" value="1"/>
</dbReference>
<evidence type="ECO:0000256" key="8">
    <source>
        <dbReference type="SAM" id="MobiDB-lite"/>
    </source>
</evidence>
<dbReference type="Pfam" id="PF00046">
    <property type="entry name" value="Homeodomain"/>
    <property type="match status" value="1"/>
</dbReference>
<protein>
    <recommendedName>
        <fullName evidence="13">Homeobox domain-containing protein</fullName>
    </recommendedName>
</protein>
<dbReference type="PANTHER" id="PTHR24329:SF543">
    <property type="entry name" value="FI01017P-RELATED"/>
    <property type="match status" value="1"/>
</dbReference>
<evidence type="ECO:0000259" key="9">
    <source>
        <dbReference type="PROSITE" id="PS50071"/>
    </source>
</evidence>
<dbReference type="Gene3D" id="1.10.10.60">
    <property type="entry name" value="Homeodomain-like"/>
    <property type="match status" value="1"/>
</dbReference>
<keyword evidence="3 6" id="KW-0238">DNA-binding</keyword>
<dbReference type="PROSITE" id="PS50803">
    <property type="entry name" value="OAR"/>
    <property type="match status" value="1"/>
</dbReference>
<proteinExistence type="predicted"/>
<evidence type="ECO:0000259" key="10">
    <source>
        <dbReference type="PROSITE" id="PS50803"/>
    </source>
</evidence>
<dbReference type="SUPFAM" id="SSF46689">
    <property type="entry name" value="Homeodomain-like"/>
    <property type="match status" value="1"/>
</dbReference>
<dbReference type="EMBL" id="RQTK01000152">
    <property type="protein sequence ID" value="RUS86050.1"/>
    <property type="molecule type" value="Genomic_DNA"/>
</dbReference>
<feature type="compositionally biased region" description="Basic and acidic residues" evidence="8">
    <location>
        <begin position="155"/>
        <end position="170"/>
    </location>
</feature>
<evidence type="ECO:0000256" key="7">
    <source>
        <dbReference type="RuleBase" id="RU000682"/>
    </source>
</evidence>
<dbReference type="InterPro" id="IPR001356">
    <property type="entry name" value="HD"/>
</dbReference>
<comment type="subcellular location">
    <subcellularLocation>
        <location evidence="1 6 7">Nucleus</location>
    </subcellularLocation>
</comment>
<dbReference type="CDD" id="cd00086">
    <property type="entry name" value="homeodomain"/>
    <property type="match status" value="1"/>
</dbReference>
<comment type="caution">
    <text evidence="11">The sequence shown here is derived from an EMBL/GenBank/DDBJ whole genome shotgun (WGS) entry which is preliminary data.</text>
</comment>
<dbReference type="SMART" id="SM00389">
    <property type="entry name" value="HOX"/>
    <property type="match status" value="1"/>
</dbReference>
<feature type="compositionally biased region" description="Acidic residues" evidence="8">
    <location>
        <begin position="315"/>
        <end position="324"/>
    </location>
</feature>
<evidence type="ECO:0000313" key="11">
    <source>
        <dbReference type="EMBL" id="RUS86050.1"/>
    </source>
</evidence>
<dbReference type="STRING" id="188477.A0A433TWS2"/>
<keyword evidence="4 6" id="KW-0371">Homeobox</keyword>
<evidence type="ECO:0000256" key="1">
    <source>
        <dbReference type="ARBA" id="ARBA00004123"/>
    </source>
</evidence>
<dbReference type="InterPro" id="IPR009057">
    <property type="entry name" value="Homeodomain-like_sf"/>
</dbReference>
<keyword evidence="12" id="KW-1185">Reference proteome</keyword>
<reference evidence="11 12" key="1">
    <citation type="submission" date="2019-01" db="EMBL/GenBank/DDBJ databases">
        <title>A draft genome assembly of the solar-powered sea slug Elysia chlorotica.</title>
        <authorList>
            <person name="Cai H."/>
            <person name="Li Q."/>
            <person name="Fang X."/>
            <person name="Li J."/>
            <person name="Curtis N.E."/>
            <person name="Altenburger A."/>
            <person name="Shibata T."/>
            <person name="Feng M."/>
            <person name="Maeda T."/>
            <person name="Schwartz J.A."/>
            <person name="Shigenobu S."/>
            <person name="Lundholm N."/>
            <person name="Nishiyama T."/>
            <person name="Yang H."/>
            <person name="Hasebe M."/>
            <person name="Li S."/>
            <person name="Pierce S.K."/>
            <person name="Wang J."/>
        </authorList>
    </citation>
    <scope>NUCLEOTIDE SEQUENCE [LARGE SCALE GENOMIC DNA]</scope>
    <source>
        <strain evidence="11">EC2010</strain>
        <tissue evidence="11">Whole organism of an adult</tissue>
    </source>
</reference>
<dbReference type="OrthoDB" id="6155286at2759"/>
<feature type="region of interest" description="Disordered" evidence="8">
    <location>
        <begin position="530"/>
        <end position="586"/>
    </location>
</feature>
<dbReference type="GO" id="GO:0000977">
    <property type="term" value="F:RNA polymerase II transcription regulatory region sequence-specific DNA binding"/>
    <property type="evidence" value="ECO:0007669"/>
    <property type="project" value="TreeGrafter"/>
</dbReference>
<keyword evidence="2" id="KW-0217">Developmental protein</keyword>
<feature type="region of interest" description="Disordered" evidence="8">
    <location>
        <begin position="1"/>
        <end position="69"/>
    </location>
</feature>
<dbReference type="Proteomes" id="UP000271974">
    <property type="component" value="Unassembled WGS sequence"/>
</dbReference>
<accession>A0A433TWS2</accession>
<gene>
    <name evidence="11" type="ORF">EGW08_006204</name>
</gene>
<feature type="compositionally biased region" description="Basic residues" evidence="8">
    <location>
        <begin position="234"/>
        <end position="248"/>
    </location>
</feature>